<organism evidence="2 3">
    <name type="scientific">Sedimentimonas flavescens</name>
    <dbReference type="NCBI Taxonomy" id="2851012"/>
    <lineage>
        <taxon>Bacteria</taxon>
        <taxon>Pseudomonadati</taxon>
        <taxon>Pseudomonadota</taxon>
        <taxon>Alphaproteobacteria</taxon>
        <taxon>Rhodobacterales</taxon>
        <taxon>Rhodobacter group</taxon>
        <taxon>Sedimentimonas</taxon>
    </lineage>
</organism>
<feature type="signal peptide" evidence="1">
    <location>
        <begin position="1"/>
        <end position="21"/>
    </location>
</feature>
<reference evidence="2 3" key="1">
    <citation type="submission" date="2022-10" db="EMBL/GenBank/DDBJ databases">
        <title>Sinirhodobacter sp. nov., isolated from ocean surface sediments.</title>
        <authorList>
            <person name="He W."/>
            <person name="Wang L."/>
            <person name="Zhang D.-F."/>
        </authorList>
    </citation>
    <scope>NUCLEOTIDE SEQUENCE [LARGE SCALE GENOMIC DNA]</scope>
    <source>
        <strain evidence="2 3">WL0115</strain>
    </source>
</reference>
<feature type="chain" id="PRO_5046078740" evidence="1">
    <location>
        <begin position="22"/>
        <end position="330"/>
    </location>
</feature>
<evidence type="ECO:0000313" key="3">
    <source>
        <dbReference type="Proteomes" id="UP001526166"/>
    </source>
</evidence>
<dbReference type="InterPro" id="IPR007487">
    <property type="entry name" value="ABC_transpt-TYRBP-like"/>
</dbReference>
<accession>A0ABT3A2N7</accession>
<keyword evidence="3" id="KW-1185">Reference proteome</keyword>
<evidence type="ECO:0000256" key="1">
    <source>
        <dbReference type="SAM" id="SignalP"/>
    </source>
</evidence>
<sequence>MRSKIATAVLAVALGVGTATAETANIMIVTWRGCEEACAGFQDYLAASGHDVTFTLRDAAQDKTRLPGFLDEARQRGTGLILTWGTSATIGIAGTLADLEAPQFNHTIPQIFMIVADPVGAGVVQSLEETGRANITGTYNRMPETVTLQTIRSYMPAFAHLGLLFNADEKNSVVKRDEMAALAAEQGIAFTAVELPLGEDGHPRAQDIEAGMAALKAAGAEFVYVGSSSFLQAESEALHAAALATKMPVISPYEDMVRKGHALISVAARYSDVGRLAGRLAEQILFEGALPGSLPVARMQDFAITIDTNMARKIGVYPPLELLDIAETVE</sequence>
<protein>
    <submittedName>
        <fullName evidence="2">ABC transporter substrate-binding protein</fullName>
    </submittedName>
</protein>
<dbReference type="EMBL" id="JAOWKW010000016">
    <property type="protein sequence ID" value="MCV2880246.1"/>
    <property type="molecule type" value="Genomic_DNA"/>
</dbReference>
<dbReference type="RefSeq" id="WP_263848582.1">
    <property type="nucleotide sequence ID" value="NZ_JAOWKW010000016.1"/>
</dbReference>
<dbReference type="PANTHER" id="PTHR35271:SF1">
    <property type="entry name" value="ABC TRANSPORTER, SUBSTRATE-BINDING LIPOPROTEIN"/>
    <property type="match status" value="1"/>
</dbReference>
<gene>
    <name evidence="2" type="ORF">OE699_15490</name>
</gene>
<dbReference type="CDD" id="cd06325">
    <property type="entry name" value="PBP1_ABC_unchar_transporter"/>
    <property type="match status" value="1"/>
</dbReference>
<name>A0ABT3A2N7_9RHOB</name>
<keyword evidence="1" id="KW-0732">Signal</keyword>
<evidence type="ECO:0000313" key="2">
    <source>
        <dbReference type="EMBL" id="MCV2880246.1"/>
    </source>
</evidence>
<dbReference type="Pfam" id="PF04392">
    <property type="entry name" value="ABC_sub_bind"/>
    <property type="match status" value="1"/>
</dbReference>
<dbReference type="Gene3D" id="3.40.50.2300">
    <property type="match status" value="2"/>
</dbReference>
<proteinExistence type="predicted"/>
<dbReference type="PANTHER" id="PTHR35271">
    <property type="entry name" value="ABC TRANSPORTER, SUBSTRATE-BINDING LIPOPROTEIN-RELATED"/>
    <property type="match status" value="1"/>
</dbReference>
<dbReference type="Proteomes" id="UP001526166">
    <property type="component" value="Unassembled WGS sequence"/>
</dbReference>
<comment type="caution">
    <text evidence="2">The sequence shown here is derived from an EMBL/GenBank/DDBJ whole genome shotgun (WGS) entry which is preliminary data.</text>
</comment>